<dbReference type="Proteomes" id="UP001499974">
    <property type="component" value="Unassembled WGS sequence"/>
</dbReference>
<organism evidence="1 2">
    <name type="scientific">Nocardioides conyzicola</name>
    <dbReference type="NCBI Taxonomy" id="1651781"/>
    <lineage>
        <taxon>Bacteria</taxon>
        <taxon>Bacillati</taxon>
        <taxon>Actinomycetota</taxon>
        <taxon>Actinomycetes</taxon>
        <taxon>Propionibacteriales</taxon>
        <taxon>Nocardioidaceae</taxon>
        <taxon>Nocardioides</taxon>
    </lineage>
</organism>
<accession>A0ABP8WSN5</accession>
<dbReference type="EMBL" id="BAABKM010000001">
    <property type="protein sequence ID" value="GAA4693236.1"/>
    <property type="molecule type" value="Genomic_DNA"/>
</dbReference>
<gene>
    <name evidence="1" type="ORF">GCM10023349_05550</name>
</gene>
<protein>
    <submittedName>
        <fullName evidence="1">Uncharacterized protein</fullName>
    </submittedName>
</protein>
<sequence length="74" mass="8367">MNDEAREWTVLHFSQSNPTGEGQGDVAALLRHMANSLDDLGDVQVQDLTFSSAVTDGEDDLTMTVYYHREPRRR</sequence>
<keyword evidence="2" id="KW-1185">Reference proteome</keyword>
<reference evidence="2" key="1">
    <citation type="journal article" date="2019" name="Int. J. Syst. Evol. Microbiol.">
        <title>The Global Catalogue of Microorganisms (GCM) 10K type strain sequencing project: providing services to taxonomists for standard genome sequencing and annotation.</title>
        <authorList>
            <consortium name="The Broad Institute Genomics Platform"/>
            <consortium name="The Broad Institute Genome Sequencing Center for Infectious Disease"/>
            <person name="Wu L."/>
            <person name="Ma J."/>
        </authorList>
    </citation>
    <scope>NUCLEOTIDE SEQUENCE [LARGE SCALE GENOMIC DNA]</scope>
    <source>
        <strain evidence="2">JCM 18531</strain>
    </source>
</reference>
<dbReference type="RefSeq" id="WP_345518993.1">
    <property type="nucleotide sequence ID" value="NZ_BAABKM010000001.1"/>
</dbReference>
<name>A0ABP8WSN5_9ACTN</name>
<proteinExistence type="predicted"/>
<comment type="caution">
    <text evidence="1">The sequence shown here is derived from an EMBL/GenBank/DDBJ whole genome shotgun (WGS) entry which is preliminary data.</text>
</comment>
<evidence type="ECO:0000313" key="1">
    <source>
        <dbReference type="EMBL" id="GAA4693236.1"/>
    </source>
</evidence>
<evidence type="ECO:0000313" key="2">
    <source>
        <dbReference type="Proteomes" id="UP001499974"/>
    </source>
</evidence>